<evidence type="ECO:0000313" key="1">
    <source>
        <dbReference type="EMBL" id="PXX95011.1"/>
    </source>
</evidence>
<comment type="caution">
    <text evidence="1">The sequence shown here is derived from an EMBL/GenBank/DDBJ whole genome shotgun (WGS) entry which is preliminary data.</text>
</comment>
<organism evidence="1 2">
    <name type="scientific">Marinifilum breve</name>
    <dbReference type="NCBI Taxonomy" id="2184082"/>
    <lineage>
        <taxon>Bacteria</taxon>
        <taxon>Pseudomonadati</taxon>
        <taxon>Bacteroidota</taxon>
        <taxon>Bacteroidia</taxon>
        <taxon>Marinilabiliales</taxon>
        <taxon>Marinifilaceae</taxon>
    </lineage>
</organism>
<gene>
    <name evidence="1" type="ORF">DF185_22805</name>
</gene>
<keyword evidence="2" id="KW-1185">Reference proteome</keyword>
<name>A0A2V3ZTK2_9BACT</name>
<evidence type="ECO:0000313" key="2">
    <source>
        <dbReference type="Proteomes" id="UP000248079"/>
    </source>
</evidence>
<evidence type="ECO:0008006" key="3">
    <source>
        <dbReference type="Google" id="ProtNLM"/>
    </source>
</evidence>
<reference evidence="1 2" key="1">
    <citation type="submission" date="2018-05" db="EMBL/GenBank/DDBJ databases">
        <title>Marinifilum breve JC075T sp. nov., a marine bacterium isolated from Yongle Blue Hole in the South China Sea.</title>
        <authorList>
            <person name="Fu T."/>
        </authorList>
    </citation>
    <scope>NUCLEOTIDE SEQUENCE [LARGE SCALE GENOMIC DNA]</scope>
    <source>
        <strain evidence="1 2">JC075</strain>
    </source>
</reference>
<proteinExistence type="predicted"/>
<protein>
    <recommendedName>
        <fullName evidence="3">Peptidase S74 domain-containing protein</fullName>
    </recommendedName>
</protein>
<sequence>MKRICIFILFQIWSIYGFTQNNEYPSTGNVKIYNYSPKLILQRDTPNGGFIQGVQTKLFDGTDNWYFGAHQTYSWVVSKGNYQGIKFTVLENGNVGIGINEPNRKLDIKGGIKLRDSGVSSWDLGFGANSDPVRFLSIDVVNSALNTDPLELVYSRGSGVIIGRRDAADKYLKVYGNIEAKEMKIVTQIGADFVFEDNYQLRSLEEVEDFVKENKHLPDVATAKEMQENGVNQSEMNQKLLQKIEELTLYVIDQNKKTNKLITENEVLKKRIIQLEKRE</sequence>
<dbReference type="RefSeq" id="WP_110364048.1">
    <property type="nucleotide sequence ID" value="NZ_QFLI01000022.1"/>
</dbReference>
<dbReference type="Proteomes" id="UP000248079">
    <property type="component" value="Unassembled WGS sequence"/>
</dbReference>
<accession>A0A2V3ZTK2</accession>
<dbReference type="OrthoDB" id="769954at2"/>
<dbReference type="EMBL" id="QFLI01000022">
    <property type="protein sequence ID" value="PXX95011.1"/>
    <property type="molecule type" value="Genomic_DNA"/>
</dbReference>
<dbReference type="AlphaFoldDB" id="A0A2V3ZTK2"/>